<evidence type="ECO:0000259" key="4">
    <source>
        <dbReference type="Pfam" id="PF10342"/>
    </source>
</evidence>
<keyword evidence="1 3" id="KW-0732">Signal</keyword>
<dbReference type="OrthoDB" id="2432613at2759"/>
<organism evidence="5 6">
    <name type="scientific">Grifola frondosa</name>
    <name type="common">Maitake</name>
    <name type="synonym">Polyporus frondosus</name>
    <dbReference type="NCBI Taxonomy" id="5627"/>
    <lineage>
        <taxon>Eukaryota</taxon>
        <taxon>Fungi</taxon>
        <taxon>Dikarya</taxon>
        <taxon>Basidiomycota</taxon>
        <taxon>Agaricomycotina</taxon>
        <taxon>Agaricomycetes</taxon>
        <taxon>Polyporales</taxon>
        <taxon>Grifolaceae</taxon>
        <taxon>Grifola</taxon>
    </lineage>
</organism>
<evidence type="ECO:0000313" key="5">
    <source>
        <dbReference type="EMBL" id="OBZ73699.1"/>
    </source>
</evidence>
<feature type="region of interest" description="Disordered" evidence="2">
    <location>
        <begin position="194"/>
        <end position="234"/>
    </location>
</feature>
<dbReference type="OMA" id="WTGRFTI"/>
<dbReference type="AlphaFoldDB" id="A0A1C7MBB0"/>
<name>A0A1C7MBB0_GRIFR</name>
<sequence>MFIRSTLTALVAAIALVKADPDPTAPGPGDVFKVGGDCLITWDPDTSGTWKTMNIELMTGDNFDMVHITTVTTVDGTDSTKASYTYTCPSVTPNSAIYFYQFTSPASSSRYWTTRFAIADASGATTNPTNSTQPDGSAIPWGTGALTDPSQAVAAPSYLAGGTTAVAGTTSYVIQASAAASGGSTTQSVSLASGLTTSPLPTTTSSASTAKSSTNSTSSAAAKNSTSTNDTSSASANANAALGGLAVDGYLVHAAAALGVAAFTFAVAL</sequence>
<feature type="compositionally biased region" description="Polar residues" evidence="2">
    <location>
        <begin position="123"/>
        <end position="135"/>
    </location>
</feature>
<feature type="chain" id="PRO_5008889043" description="Yeast cell wall synthesis Kre9/Knh1-like N-terminal domain-containing protein" evidence="3">
    <location>
        <begin position="20"/>
        <end position="269"/>
    </location>
</feature>
<evidence type="ECO:0000256" key="1">
    <source>
        <dbReference type="ARBA" id="ARBA00022729"/>
    </source>
</evidence>
<dbReference type="InterPro" id="IPR018466">
    <property type="entry name" value="Kre9/Knh1-like_N"/>
</dbReference>
<dbReference type="PANTHER" id="PTHR40633:SF1">
    <property type="entry name" value="GPI ANCHORED SERINE-THREONINE RICH PROTEIN (AFU_ORTHOLOGUE AFUA_1G03630)"/>
    <property type="match status" value="1"/>
</dbReference>
<keyword evidence="6" id="KW-1185">Reference proteome</keyword>
<protein>
    <recommendedName>
        <fullName evidence="4">Yeast cell wall synthesis Kre9/Knh1-like N-terminal domain-containing protein</fullName>
    </recommendedName>
</protein>
<reference evidence="5 6" key="1">
    <citation type="submission" date="2016-03" db="EMBL/GenBank/DDBJ databases">
        <title>Whole genome sequencing of Grifola frondosa 9006-11.</title>
        <authorList>
            <person name="Min B."/>
            <person name="Park H."/>
            <person name="Kim J.-G."/>
            <person name="Cho H."/>
            <person name="Oh Y.-L."/>
            <person name="Kong W.-S."/>
            <person name="Choi I.-G."/>
        </authorList>
    </citation>
    <scope>NUCLEOTIDE SEQUENCE [LARGE SCALE GENOMIC DNA]</scope>
    <source>
        <strain evidence="5 6">9006-11</strain>
    </source>
</reference>
<dbReference type="Pfam" id="PF10342">
    <property type="entry name" value="Kre9_KNH"/>
    <property type="match status" value="1"/>
</dbReference>
<dbReference type="InterPro" id="IPR052982">
    <property type="entry name" value="SRP1/TIP1-like"/>
</dbReference>
<dbReference type="Proteomes" id="UP000092993">
    <property type="component" value="Unassembled WGS sequence"/>
</dbReference>
<dbReference type="PANTHER" id="PTHR40633">
    <property type="entry name" value="MATRIX PROTEIN, PUTATIVE (AFU_ORTHOLOGUE AFUA_8G05410)-RELATED"/>
    <property type="match status" value="1"/>
</dbReference>
<dbReference type="EMBL" id="LUGG01000006">
    <property type="protein sequence ID" value="OBZ73699.1"/>
    <property type="molecule type" value="Genomic_DNA"/>
</dbReference>
<evidence type="ECO:0000256" key="3">
    <source>
        <dbReference type="SAM" id="SignalP"/>
    </source>
</evidence>
<evidence type="ECO:0000256" key="2">
    <source>
        <dbReference type="SAM" id="MobiDB-lite"/>
    </source>
</evidence>
<comment type="caution">
    <text evidence="5">The sequence shown here is derived from an EMBL/GenBank/DDBJ whole genome shotgun (WGS) entry which is preliminary data.</text>
</comment>
<proteinExistence type="predicted"/>
<gene>
    <name evidence="5" type="ORF">A0H81_06253</name>
</gene>
<feature type="signal peptide" evidence="3">
    <location>
        <begin position="1"/>
        <end position="19"/>
    </location>
</feature>
<feature type="domain" description="Yeast cell wall synthesis Kre9/Knh1-like N-terminal" evidence="4">
    <location>
        <begin position="26"/>
        <end position="118"/>
    </location>
</feature>
<feature type="region of interest" description="Disordered" evidence="2">
    <location>
        <begin position="123"/>
        <end position="144"/>
    </location>
</feature>
<dbReference type="STRING" id="5627.A0A1C7MBB0"/>
<accession>A0A1C7MBB0</accession>
<evidence type="ECO:0000313" key="6">
    <source>
        <dbReference type="Proteomes" id="UP000092993"/>
    </source>
</evidence>